<proteinExistence type="predicted"/>
<feature type="domain" description="BZIP" evidence="1">
    <location>
        <begin position="122"/>
        <end position="167"/>
    </location>
</feature>
<dbReference type="InterPro" id="IPR004827">
    <property type="entry name" value="bZIP"/>
</dbReference>
<reference evidence="2" key="1">
    <citation type="submission" date="2014-09" db="EMBL/GenBank/DDBJ databases">
        <authorList>
            <person name="Magalhaes I.L.F."/>
            <person name="Oliveira U."/>
            <person name="Santos F.R."/>
            <person name="Vidigal T.H.D.A."/>
            <person name="Brescovit A.D."/>
            <person name="Santos A.J."/>
        </authorList>
    </citation>
    <scope>NUCLEOTIDE SEQUENCE</scope>
</reference>
<sequence>VLGGFGKHQHQYYKECRKEISSALPGWRGSTVAMEGQPSLGPSWDDQVWRMSMQEREMPAPTSSDVTIGGQLSPALMQSNPPPQYGPSGHIFNWPPNRVLQGPLGHDWRRFQKRSQETPLETKRRKNREAAARCQQRKKLQLEQLRLDVNYLRDLVTQMKQEKHQLQLMDMKRDEARRLSFPRYSVEP</sequence>
<dbReference type="GO" id="GO:0003700">
    <property type="term" value="F:DNA-binding transcription factor activity"/>
    <property type="evidence" value="ECO:0007669"/>
    <property type="project" value="InterPro"/>
</dbReference>
<dbReference type="CDD" id="cd14686">
    <property type="entry name" value="bZIP"/>
    <property type="match status" value="1"/>
</dbReference>
<evidence type="ECO:0000313" key="2">
    <source>
        <dbReference type="EMBL" id="JAG57662.1"/>
    </source>
</evidence>
<dbReference type="EMBL" id="GBRD01008159">
    <property type="protein sequence ID" value="JAG57662.1"/>
    <property type="molecule type" value="Transcribed_RNA"/>
</dbReference>
<organism evidence="2">
    <name type="scientific">Lygus hesperus</name>
    <name type="common">Western plant bug</name>
    <dbReference type="NCBI Taxonomy" id="30085"/>
    <lineage>
        <taxon>Eukaryota</taxon>
        <taxon>Metazoa</taxon>
        <taxon>Ecdysozoa</taxon>
        <taxon>Arthropoda</taxon>
        <taxon>Hexapoda</taxon>
        <taxon>Insecta</taxon>
        <taxon>Pterygota</taxon>
        <taxon>Neoptera</taxon>
        <taxon>Paraneoptera</taxon>
        <taxon>Hemiptera</taxon>
        <taxon>Heteroptera</taxon>
        <taxon>Panheteroptera</taxon>
        <taxon>Cimicomorpha</taxon>
        <taxon>Miridae</taxon>
        <taxon>Mirini</taxon>
        <taxon>Lygus</taxon>
    </lineage>
</organism>
<protein>
    <recommendedName>
        <fullName evidence="1">BZIP domain-containing protein</fullName>
    </recommendedName>
</protein>
<feature type="non-terminal residue" evidence="2">
    <location>
        <position position="1"/>
    </location>
</feature>
<dbReference type="SUPFAM" id="SSF57959">
    <property type="entry name" value="Leucine zipper domain"/>
    <property type="match status" value="1"/>
</dbReference>
<dbReference type="AlphaFoldDB" id="A0A0K8SWH8"/>
<name>A0A0K8SWH8_LYGHE</name>
<dbReference type="Pfam" id="PF07716">
    <property type="entry name" value="bZIP_2"/>
    <property type="match status" value="1"/>
</dbReference>
<dbReference type="InterPro" id="IPR046347">
    <property type="entry name" value="bZIP_sf"/>
</dbReference>
<dbReference type="Gene3D" id="1.20.5.170">
    <property type="match status" value="1"/>
</dbReference>
<dbReference type="GO" id="GO:0005634">
    <property type="term" value="C:nucleus"/>
    <property type="evidence" value="ECO:0007669"/>
    <property type="project" value="UniProtKB-ARBA"/>
</dbReference>
<accession>A0A0K8SWH8</accession>
<evidence type="ECO:0000259" key="1">
    <source>
        <dbReference type="Pfam" id="PF07716"/>
    </source>
</evidence>